<dbReference type="GO" id="GO:0005829">
    <property type="term" value="C:cytosol"/>
    <property type="evidence" value="ECO:0007669"/>
    <property type="project" value="TreeGrafter"/>
</dbReference>
<proteinExistence type="inferred from homology"/>
<comment type="activity regulation">
    <text evidence="12">Activated by a monovalent cation that binds near, but not in, the active site. The most likely occupant of the site in vivo is potassium. Ion binding induces a conformational change that may alter substrate affinity.</text>
</comment>
<dbReference type="Proteomes" id="UP001142078">
    <property type="component" value="Unassembled WGS sequence"/>
</dbReference>
<accession>A0A9X2MHC3</accession>
<feature type="binding site" evidence="12">
    <location>
        <begin position="220"/>
        <end position="225"/>
    </location>
    <ligand>
        <name>ATP</name>
        <dbReference type="ChEBI" id="CHEBI:30616"/>
    </ligand>
</feature>
<keyword evidence="5 12" id="KW-0479">Metal-binding</keyword>
<dbReference type="PANTHER" id="PTHR10584">
    <property type="entry name" value="SUGAR KINASE"/>
    <property type="match status" value="1"/>
</dbReference>
<comment type="cofactor">
    <cofactor evidence="12">
        <name>Mg(2+)</name>
        <dbReference type="ChEBI" id="CHEBI:18420"/>
    </cofactor>
    <text evidence="12">Requires a divalent cation, most likely magnesium in vivo, as an electrophilic catalyst to aid phosphoryl group transfer. It is the chelate of the metal and the nucleotide that is the actual substrate.</text>
</comment>
<dbReference type="NCBIfam" id="TIGR02152">
    <property type="entry name" value="D_ribokin_bact"/>
    <property type="match status" value="1"/>
</dbReference>
<feature type="binding site" evidence="12">
    <location>
        <position position="291"/>
    </location>
    <ligand>
        <name>K(+)</name>
        <dbReference type="ChEBI" id="CHEBI:29103"/>
    </ligand>
</feature>
<evidence type="ECO:0000256" key="13">
    <source>
        <dbReference type="PIRNR" id="PIRNR000535"/>
    </source>
</evidence>
<dbReference type="GO" id="GO:0019303">
    <property type="term" value="P:D-ribose catabolic process"/>
    <property type="evidence" value="ECO:0007669"/>
    <property type="project" value="UniProtKB-UniRule"/>
</dbReference>
<dbReference type="InterPro" id="IPR029056">
    <property type="entry name" value="Ribokinase-like"/>
</dbReference>
<keyword evidence="11 12" id="KW-0119">Carbohydrate metabolism</keyword>
<name>A0A9X2MHC3_9FIRM</name>
<sequence>MKDILVVGSINMDLVINVDEMPKKGQTILGENFNQIPGGKGANQAVAVARLGGNVAMIGKVGQDNFGNKLIQTMNSDGVDTSFIKSEKDISTGVALITVDRSGENSIVVAPGANYEIEKKDIDKAKKLIEYSKIVITQLEIPIEIVEHTLSKAKENGKYTILNPAPAQVLDRDIIKNIDLLTPNETELEILSGISIKNEEDIRKAAQKLIDLGIKELIITLGDSGCIYVNKNTFKKYDAYKVVPVDTTGAGDSFNAAIAVGLSHEKDIDEIIDFALKVGALAVTKEGAQSSLPYIDEVLDFKGRY</sequence>
<dbReference type="EMBL" id="JANJZL010000003">
    <property type="protein sequence ID" value="MCR2043704.1"/>
    <property type="molecule type" value="Genomic_DNA"/>
</dbReference>
<feature type="binding site" evidence="12">
    <location>
        <position position="285"/>
    </location>
    <ligand>
        <name>K(+)</name>
        <dbReference type="ChEBI" id="CHEBI:29103"/>
    </ligand>
</feature>
<dbReference type="InterPro" id="IPR017583">
    <property type="entry name" value="Tagatose/fructose_Pkinase"/>
</dbReference>
<comment type="similarity">
    <text evidence="13">Belongs to the carbohydrate kinase PfkB family. LacC subfamily.</text>
</comment>
<feature type="binding site" evidence="12">
    <location>
        <position position="184"/>
    </location>
    <ligand>
        <name>ATP</name>
        <dbReference type="ChEBI" id="CHEBI:30616"/>
    </ligand>
</feature>
<evidence type="ECO:0000313" key="15">
    <source>
        <dbReference type="EMBL" id="MCR2043704.1"/>
    </source>
</evidence>
<feature type="binding site" evidence="12">
    <location>
        <position position="252"/>
    </location>
    <ligand>
        <name>substrate</name>
    </ligand>
</feature>
<evidence type="ECO:0000256" key="1">
    <source>
        <dbReference type="ARBA" id="ARBA00005380"/>
    </source>
</evidence>
<evidence type="ECO:0000256" key="4">
    <source>
        <dbReference type="ARBA" id="ARBA00022679"/>
    </source>
</evidence>
<comment type="catalytic activity">
    <reaction evidence="13">
        <text>D-tagatofuranose 6-phosphate + ATP = D-tagatofuranose 1,6-bisphosphate + ADP + H(+)</text>
        <dbReference type="Rhea" id="RHEA:12420"/>
        <dbReference type="ChEBI" id="CHEBI:15378"/>
        <dbReference type="ChEBI" id="CHEBI:30616"/>
        <dbReference type="ChEBI" id="CHEBI:58694"/>
        <dbReference type="ChEBI" id="CHEBI:58695"/>
        <dbReference type="ChEBI" id="CHEBI:456216"/>
        <dbReference type="EC" id="2.7.1.144"/>
    </reaction>
</comment>
<evidence type="ECO:0000256" key="6">
    <source>
        <dbReference type="ARBA" id="ARBA00022741"/>
    </source>
</evidence>
<comment type="similarity">
    <text evidence="12">Belongs to the carbohydrate kinase PfkB family. Ribokinase subfamily.</text>
</comment>
<dbReference type="GO" id="GO:0009024">
    <property type="term" value="F:tagatose-6-phosphate kinase activity"/>
    <property type="evidence" value="ECO:0007669"/>
    <property type="project" value="UniProtKB-EC"/>
</dbReference>
<keyword evidence="13" id="KW-0423">Lactose metabolism</keyword>
<feature type="binding site" evidence="12">
    <location>
        <position position="282"/>
    </location>
    <ligand>
        <name>K(+)</name>
        <dbReference type="ChEBI" id="CHEBI:29103"/>
    </ligand>
</feature>
<comment type="caution">
    <text evidence="12">Lacks conserved residue(s) required for the propagation of feature annotation.</text>
</comment>
<dbReference type="GO" id="GO:0046872">
    <property type="term" value="F:metal ion binding"/>
    <property type="evidence" value="ECO:0007669"/>
    <property type="project" value="UniProtKB-KW"/>
</dbReference>
<evidence type="ECO:0000256" key="11">
    <source>
        <dbReference type="ARBA" id="ARBA00023277"/>
    </source>
</evidence>
<dbReference type="EC" id="2.7.1.15" evidence="2 12"/>
<protein>
    <recommendedName>
        <fullName evidence="3 12">Ribokinase</fullName>
        <shortName evidence="12">RK</shortName>
        <ecNumber evidence="2 12">2.7.1.15</ecNumber>
    </recommendedName>
</protein>
<dbReference type="InterPro" id="IPR002173">
    <property type="entry name" value="Carboh/pur_kinase_PfkB_CS"/>
</dbReference>
<evidence type="ECO:0000313" key="16">
    <source>
        <dbReference type="Proteomes" id="UP001142078"/>
    </source>
</evidence>
<feature type="binding site" evidence="12">
    <location>
        <position position="140"/>
    </location>
    <ligand>
        <name>substrate</name>
    </ligand>
</feature>
<dbReference type="SUPFAM" id="SSF53613">
    <property type="entry name" value="Ribokinase-like"/>
    <property type="match status" value="1"/>
</dbReference>
<keyword evidence="10 12" id="KW-0630">Potassium</keyword>
<feature type="binding site" evidence="12">
    <location>
        <begin position="251"/>
        <end position="252"/>
    </location>
    <ligand>
        <name>ATP</name>
        <dbReference type="ChEBI" id="CHEBI:30616"/>
    </ligand>
</feature>
<comment type="subunit">
    <text evidence="12">Homodimer.</text>
</comment>
<comment type="pathway">
    <text evidence="13">Carbohydrate metabolism; D-tagatose 6-phosphate degradation; D-glyceraldehyde 3-phosphate and glycerone phosphate from D-tagatose 6-phosphate: step 1/2.</text>
</comment>
<feature type="binding site" evidence="12">
    <location>
        <position position="287"/>
    </location>
    <ligand>
        <name>K(+)</name>
        <dbReference type="ChEBI" id="CHEBI:29103"/>
    </ligand>
</feature>
<evidence type="ECO:0000256" key="5">
    <source>
        <dbReference type="ARBA" id="ARBA00022723"/>
    </source>
</evidence>
<dbReference type="HAMAP" id="MF_01987">
    <property type="entry name" value="Ribokinase"/>
    <property type="match status" value="1"/>
</dbReference>
<dbReference type="PRINTS" id="PR00990">
    <property type="entry name" value="RIBOKINASE"/>
</dbReference>
<dbReference type="InterPro" id="IPR011611">
    <property type="entry name" value="PfkB_dom"/>
</dbReference>
<feature type="binding site" evidence="12">
    <location>
        <begin position="11"/>
        <end position="13"/>
    </location>
    <ligand>
        <name>substrate</name>
    </ligand>
</feature>
<dbReference type="Gene3D" id="3.40.1190.20">
    <property type="match status" value="1"/>
</dbReference>
<keyword evidence="4 12" id="KW-0808">Transferase</keyword>
<dbReference type="GO" id="GO:0005524">
    <property type="term" value="F:ATP binding"/>
    <property type="evidence" value="ECO:0007669"/>
    <property type="project" value="UniProtKB-UniRule"/>
</dbReference>
<keyword evidence="12" id="KW-0963">Cytoplasm</keyword>
<dbReference type="AlphaFoldDB" id="A0A9X2MHC3"/>
<evidence type="ECO:0000256" key="12">
    <source>
        <dbReference type="HAMAP-Rule" id="MF_01987"/>
    </source>
</evidence>
<comment type="pathway">
    <text evidence="12">Carbohydrate metabolism; D-ribose degradation; D-ribose 5-phosphate from beta-D-ribopyranose: step 2/2.</text>
</comment>
<keyword evidence="16" id="KW-1185">Reference proteome</keyword>
<keyword evidence="8 12" id="KW-0067">ATP-binding</keyword>
<dbReference type="PIRSF" id="PIRSF000535">
    <property type="entry name" value="1PFK/6PFK/LacC"/>
    <property type="match status" value="1"/>
</dbReference>
<comment type="caution">
    <text evidence="15">The sequence shown here is derived from an EMBL/GenBank/DDBJ whole genome shotgun (WGS) entry which is preliminary data.</text>
</comment>
<comment type="subcellular location">
    <subcellularLocation>
        <location evidence="12">Cytoplasm</location>
    </subcellularLocation>
</comment>
<evidence type="ECO:0000256" key="10">
    <source>
        <dbReference type="ARBA" id="ARBA00022958"/>
    </source>
</evidence>
<dbReference type="Pfam" id="PF00294">
    <property type="entry name" value="PfkB"/>
    <property type="match status" value="1"/>
</dbReference>
<evidence type="ECO:0000256" key="3">
    <source>
        <dbReference type="ARBA" id="ARBA00016943"/>
    </source>
</evidence>
<dbReference type="PROSITE" id="PS00584">
    <property type="entry name" value="PFKB_KINASES_2"/>
    <property type="match status" value="1"/>
</dbReference>
<comment type="function">
    <text evidence="12">Catalyzes the phosphorylation of ribose at O-5 in a reaction requiring ATP and magnesium. The resulting D-ribose-5-phosphate can then be used either for sythesis of nucleotides, histidine, and tryptophan, or as a component of the pentose phosphate pathway.</text>
</comment>
<dbReference type="PANTHER" id="PTHR10584:SF166">
    <property type="entry name" value="RIBOKINASE"/>
    <property type="match status" value="1"/>
</dbReference>
<evidence type="ECO:0000256" key="2">
    <source>
        <dbReference type="ARBA" id="ARBA00012035"/>
    </source>
</evidence>
<feature type="domain" description="Carbohydrate kinase PfkB" evidence="14">
    <location>
        <begin position="1"/>
        <end position="293"/>
    </location>
</feature>
<dbReference type="CDD" id="cd01174">
    <property type="entry name" value="ribokinase"/>
    <property type="match status" value="1"/>
</dbReference>
<feature type="binding site" evidence="12">
    <location>
        <position position="248"/>
    </location>
    <ligand>
        <name>K(+)</name>
        <dbReference type="ChEBI" id="CHEBI:29103"/>
    </ligand>
</feature>
<dbReference type="PROSITE" id="PS00583">
    <property type="entry name" value="PFKB_KINASES_1"/>
    <property type="match status" value="1"/>
</dbReference>
<gene>
    <name evidence="12 15" type="primary">rbsK</name>
    <name evidence="15" type="ORF">NSA23_06175</name>
</gene>
<comment type="catalytic activity">
    <reaction evidence="12">
        <text>D-ribose + ATP = D-ribose 5-phosphate + ADP + H(+)</text>
        <dbReference type="Rhea" id="RHEA:13697"/>
        <dbReference type="ChEBI" id="CHEBI:15378"/>
        <dbReference type="ChEBI" id="CHEBI:30616"/>
        <dbReference type="ChEBI" id="CHEBI:47013"/>
        <dbReference type="ChEBI" id="CHEBI:78346"/>
        <dbReference type="ChEBI" id="CHEBI:456216"/>
        <dbReference type="EC" id="2.7.1.15"/>
    </reaction>
</comment>
<dbReference type="InterPro" id="IPR002139">
    <property type="entry name" value="Ribo/fructo_kinase"/>
</dbReference>
<dbReference type="GO" id="GO:0004747">
    <property type="term" value="F:ribokinase activity"/>
    <property type="evidence" value="ECO:0007669"/>
    <property type="project" value="UniProtKB-UniRule"/>
</dbReference>
<keyword evidence="6 12" id="KW-0547">Nucleotide-binding</keyword>
<evidence type="ECO:0000256" key="8">
    <source>
        <dbReference type="ARBA" id="ARBA00022840"/>
    </source>
</evidence>
<comment type="similarity">
    <text evidence="1">Belongs to the carbohydrate kinase pfkB family.</text>
</comment>
<dbReference type="InterPro" id="IPR011877">
    <property type="entry name" value="Ribokinase"/>
</dbReference>
<reference evidence="15" key="1">
    <citation type="submission" date="2022-07" db="EMBL/GenBank/DDBJ databases">
        <title>Enhanced cultured diversity of the mouse gut microbiota enables custom-made synthetic communities.</title>
        <authorList>
            <person name="Afrizal A."/>
        </authorList>
    </citation>
    <scope>NUCLEOTIDE SEQUENCE</scope>
    <source>
        <strain evidence="15">DSM 29482</strain>
    </source>
</reference>
<evidence type="ECO:0000256" key="9">
    <source>
        <dbReference type="ARBA" id="ARBA00022842"/>
    </source>
</evidence>
<keyword evidence="9 12" id="KW-0460">Magnesium</keyword>
<feature type="binding site" evidence="12">
    <location>
        <position position="246"/>
    </location>
    <ligand>
        <name>K(+)</name>
        <dbReference type="ChEBI" id="CHEBI:29103"/>
    </ligand>
</feature>
<dbReference type="OrthoDB" id="9775849at2"/>
<organism evidence="15 16">
    <name type="scientific">Anaerosalibacter massiliensis</name>
    <dbReference type="NCBI Taxonomy" id="1347392"/>
    <lineage>
        <taxon>Bacteria</taxon>
        <taxon>Bacillati</taxon>
        <taxon>Bacillota</taxon>
        <taxon>Tissierellia</taxon>
        <taxon>Tissierellales</taxon>
        <taxon>Sporanaerobacteraceae</taxon>
        <taxon>Anaerosalibacter</taxon>
    </lineage>
</organism>
<feature type="binding site" evidence="12">
    <location>
        <begin position="39"/>
        <end position="43"/>
    </location>
    <ligand>
        <name>substrate</name>
    </ligand>
</feature>
<dbReference type="GO" id="GO:0005988">
    <property type="term" value="P:lactose metabolic process"/>
    <property type="evidence" value="ECO:0007669"/>
    <property type="project" value="UniProtKB-KW"/>
</dbReference>
<feature type="active site" description="Proton acceptor" evidence="12">
    <location>
        <position position="252"/>
    </location>
</feature>
<evidence type="ECO:0000259" key="14">
    <source>
        <dbReference type="Pfam" id="PF00294"/>
    </source>
</evidence>
<keyword evidence="7 12" id="KW-0418">Kinase</keyword>
<dbReference type="RefSeq" id="WP_042680315.1">
    <property type="nucleotide sequence ID" value="NZ_CABKTM010000019.1"/>
</dbReference>
<evidence type="ECO:0000256" key="7">
    <source>
        <dbReference type="ARBA" id="ARBA00022777"/>
    </source>
</evidence>